<dbReference type="OrthoDB" id="302728at2759"/>
<evidence type="ECO:0000313" key="13">
    <source>
        <dbReference type="EMBL" id="CAG7825971.1"/>
    </source>
</evidence>
<evidence type="ECO:0000256" key="2">
    <source>
        <dbReference type="ARBA" id="ARBA00022679"/>
    </source>
</evidence>
<evidence type="ECO:0000259" key="12">
    <source>
        <dbReference type="Pfam" id="PF01529"/>
    </source>
</evidence>
<accession>A0A8J2PSG5</accession>
<name>A0A8J2PSG5_9HEXA</name>
<evidence type="ECO:0000256" key="10">
    <source>
        <dbReference type="RuleBase" id="RU079119"/>
    </source>
</evidence>
<proteinExistence type="inferred from homology"/>
<evidence type="ECO:0000256" key="9">
    <source>
        <dbReference type="ARBA" id="ARBA00048048"/>
    </source>
</evidence>
<dbReference type="Proteomes" id="UP000708208">
    <property type="component" value="Unassembled WGS sequence"/>
</dbReference>
<organism evidence="13 14">
    <name type="scientific">Allacma fusca</name>
    <dbReference type="NCBI Taxonomy" id="39272"/>
    <lineage>
        <taxon>Eukaryota</taxon>
        <taxon>Metazoa</taxon>
        <taxon>Ecdysozoa</taxon>
        <taxon>Arthropoda</taxon>
        <taxon>Hexapoda</taxon>
        <taxon>Collembola</taxon>
        <taxon>Symphypleona</taxon>
        <taxon>Sminthuridae</taxon>
        <taxon>Allacma</taxon>
    </lineage>
</organism>
<dbReference type="GO" id="GO:0005794">
    <property type="term" value="C:Golgi apparatus"/>
    <property type="evidence" value="ECO:0007669"/>
    <property type="project" value="TreeGrafter"/>
</dbReference>
<evidence type="ECO:0000313" key="14">
    <source>
        <dbReference type="Proteomes" id="UP000708208"/>
    </source>
</evidence>
<dbReference type="InterPro" id="IPR039859">
    <property type="entry name" value="PFA4/ZDH16/20/ERF2-like"/>
</dbReference>
<dbReference type="GO" id="GO:0019706">
    <property type="term" value="F:protein-cysteine S-palmitoyltransferase activity"/>
    <property type="evidence" value="ECO:0007669"/>
    <property type="project" value="UniProtKB-EC"/>
</dbReference>
<reference evidence="13" key="1">
    <citation type="submission" date="2021-06" db="EMBL/GenBank/DDBJ databases">
        <authorList>
            <person name="Hodson N. C."/>
            <person name="Mongue J. A."/>
            <person name="Jaron S. K."/>
        </authorList>
    </citation>
    <scope>NUCLEOTIDE SEQUENCE</scope>
</reference>
<keyword evidence="7" id="KW-0449">Lipoprotein</keyword>
<protein>
    <recommendedName>
        <fullName evidence="10">Palmitoyltransferase</fullName>
        <ecNumber evidence="10">2.3.1.225</ecNumber>
    </recommendedName>
</protein>
<evidence type="ECO:0000256" key="5">
    <source>
        <dbReference type="ARBA" id="ARBA00023136"/>
    </source>
</evidence>
<feature type="transmembrane region" description="Helical" evidence="10">
    <location>
        <begin position="273"/>
        <end position="301"/>
    </location>
</feature>
<feature type="transmembrane region" description="Helical" evidence="10">
    <location>
        <begin position="113"/>
        <end position="137"/>
    </location>
</feature>
<comment type="catalytic activity">
    <reaction evidence="9 10">
        <text>L-cysteinyl-[protein] + hexadecanoyl-CoA = S-hexadecanoyl-L-cysteinyl-[protein] + CoA</text>
        <dbReference type="Rhea" id="RHEA:36683"/>
        <dbReference type="Rhea" id="RHEA-COMP:10131"/>
        <dbReference type="Rhea" id="RHEA-COMP:11032"/>
        <dbReference type="ChEBI" id="CHEBI:29950"/>
        <dbReference type="ChEBI" id="CHEBI:57287"/>
        <dbReference type="ChEBI" id="CHEBI:57379"/>
        <dbReference type="ChEBI" id="CHEBI:74151"/>
        <dbReference type="EC" id="2.3.1.225"/>
    </reaction>
</comment>
<dbReference type="PANTHER" id="PTHR22883:SF43">
    <property type="entry name" value="PALMITOYLTRANSFERASE APP"/>
    <property type="match status" value="1"/>
</dbReference>
<evidence type="ECO:0000256" key="11">
    <source>
        <dbReference type="SAM" id="MobiDB-lite"/>
    </source>
</evidence>
<gene>
    <name evidence="13" type="ORF">AFUS01_LOCUS36046</name>
</gene>
<sequence length="382" mass="44121">MDFHGNCLILELTKNIKFLKRQRNVTASHDLDEVQVTNQDSHGNGRSKCTKYQQKEPKARGNREHGTRSSLAQKKSPKCRFIGAVIIVIHLFLTCTLFLGFECRKYYDVHFDIHILIPCFGILIACTVYCLLLTAIIMDPGVFPRLSVEGQELEAQCYNKERLKPDFNLETGVRRKINLYGKTVEANYCFECRHFKDLRTRHCKICDRCIVRHDHHCIILGCCVGIRNFAVFYYLQVFLFLFYLYVLIHSLFILFINLETKGIYTSLLSSPSVWLIVLTNLTIIATGLGHVILFPFTYCYLMKKDRTSREMFFVIEAKGVKCKCIKIEKRLEATDGSDSNGRNSAMSILKNYLCIAPPSSLLQRYELTDRYIMPREPSSGRV</sequence>
<keyword evidence="2 10" id="KW-0808">Transferase</keyword>
<keyword evidence="5 10" id="KW-0472">Membrane</keyword>
<dbReference type="InterPro" id="IPR001594">
    <property type="entry name" value="Palmitoyltrfase_DHHC"/>
</dbReference>
<keyword evidence="8 10" id="KW-0012">Acyltransferase</keyword>
<dbReference type="Pfam" id="PF01529">
    <property type="entry name" value="DHHC"/>
    <property type="match status" value="1"/>
</dbReference>
<keyword evidence="4 10" id="KW-1133">Transmembrane helix</keyword>
<keyword evidence="3 10" id="KW-0812">Transmembrane</keyword>
<dbReference type="AlphaFoldDB" id="A0A8J2PSG5"/>
<comment type="similarity">
    <text evidence="10">Belongs to the DHHC palmitoyltransferase family.</text>
</comment>
<dbReference type="GO" id="GO:0006612">
    <property type="term" value="P:protein targeting to membrane"/>
    <property type="evidence" value="ECO:0007669"/>
    <property type="project" value="TreeGrafter"/>
</dbReference>
<evidence type="ECO:0000256" key="1">
    <source>
        <dbReference type="ARBA" id="ARBA00004127"/>
    </source>
</evidence>
<evidence type="ECO:0000256" key="4">
    <source>
        <dbReference type="ARBA" id="ARBA00022989"/>
    </source>
</evidence>
<comment type="caution">
    <text evidence="13">The sequence shown here is derived from an EMBL/GenBank/DDBJ whole genome shotgun (WGS) entry which is preliminary data.</text>
</comment>
<evidence type="ECO:0000256" key="7">
    <source>
        <dbReference type="ARBA" id="ARBA00023288"/>
    </source>
</evidence>
<evidence type="ECO:0000256" key="8">
    <source>
        <dbReference type="ARBA" id="ARBA00023315"/>
    </source>
</evidence>
<feature type="region of interest" description="Disordered" evidence="11">
    <location>
        <begin position="37"/>
        <end position="71"/>
    </location>
</feature>
<dbReference type="PANTHER" id="PTHR22883">
    <property type="entry name" value="ZINC FINGER DHHC DOMAIN CONTAINING PROTEIN"/>
    <property type="match status" value="1"/>
</dbReference>
<evidence type="ECO:0000256" key="6">
    <source>
        <dbReference type="ARBA" id="ARBA00023139"/>
    </source>
</evidence>
<dbReference type="GO" id="GO:0005783">
    <property type="term" value="C:endoplasmic reticulum"/>
    <property type="evidence" value="ECO:0007669"/>
    <property type="project" value="TreeGrafter"/>
</dbReference>
<keyword evidence="6" id="KW-0564">Palmitate</keyword>
<dbReference type="EMBL" id="CAJVCH010538126">
    <property type="protein sequence ID" value="CAG7825971.1"/>
    <property type="molecule type" value="Genomic_DNA"/>
</dbReference>
<evidence type="ECO:0000256" key="3">
    <source>
        <dbReference type="ARBA" id="ARBA00022692"/>
    </source>
</evidence>
<dbReference type="EC" id="2.3.1.225" evidence="10"/>
<comment type="domain">
    <text evidence="10">The DHHC domain is required for palmitoyltransferase activity.</text>
</comment>
<keyword evidence="14" id="KW-1185">Reference proteome</keyword>
<feature type="transmembrane region" description="Helical" evidence="10">
    <location>
        <begin position="81"/>
        <end position="101"/>
    </location>
</feature>
<feature type="transmembrane region" description="Helical" evidence="10">
    <location>
        <begin position="237"/>
        <end position="258"/>
    </location>
</feature>
<comment type="subcellular location">
    <subcellularLocation>
        <location evidence="1">Endomembrane system</location>
        <topology evidence="1">Multi-pass membrane protein</topology>
    </subcellularLocation>
</comment>
<feature type="compositionally biased region" description="Basic and acidic residues" evidence="11">
    <location>
        <begin position="53"/>
        <end position="67"/>
    </location>
</feature>
<dbReference type="PROSITE" id="PS50216">
    <property type="entry name" value="DHHC"/>
    <property type="match status" value="1"/>
</dbReference>
<feature type="domain" description="Palmitoyltransferase DHHC" evidence="12">
    <location>
        <begin position="184"/>
        <end position="311"/>
    </location>
</feature>